<evidence type="ECO:0000313" key="1">
    <source>
        <dbReference type="EMBL" id="MBB6109977.1"/>
    </source>
</evidence>
<evidence type="ECO:0000313" key="4">
    <source>
        <dbReference type="Proteomes" id="UP000548326"/>
    </source>
</evidence>
<evidence type="ECO:0000313" key="3">
    <source>
        <dbReference type="Proteomes" id="UP000541583"/>
    </source>
</evidence>
<keyword evidence="3" id="KW-1185">Reference proteome</keyword>
<dbReference type="STRING" id="354630.SAMN05421821_108214"/>
<dbReference type="AlphaFoldDB" id="A0A1N7BY47"/>
<name>A0A1N7BY47_9SPHI</name>
<dbReference type="Proteomes" id="UP000541583">
    <property type="component" value="Unassembled WGS sequence"/>
</dbReference>
<gene>
    <name evidence="2" type="ORF">HDF22_000796</name>
    <name evidence="1" type="ORF">HDF23_002733</name>
</gene>
<dbReference type="Proteomes" id="UP000548326">
    <property type="component" value="Unassembled WGS sequence"/>
</dbReference>
<dbReference type="EMBL" id="JACHCB010000006">
    <property type="protein sequence ID" value="MBB6109977.1"/>
    <property type="molecule type" value="Genomic_DNA"/>
</dbReference>
<reference evidence="3 4" key="1">
    <citation type="submission" date="2020-08" db="EMBL/GenBank/DDBJ databases">
        <title>Genomic Encyclopedia of Type Strains, Phase IV (KMG-V): Genome sequencing to study the core and pangenomes of soil and plant-associated prokaryotes.</title>
        <authorList>
            <person name="Whitman W."/>
        </authorList>
    </citation>
    <scope>NUCLEOTIDE SEQUENCE [LARGE SCALE GENOMIC DNA]</scope>
    <source>
        <strain evidence="1 3">ANJLi2</strain>
        <strain evidence="2 4">MP601</strain>
    </source>
</reference>
<proteinExistence type="predicted"/>
<dbReference type="RefSeq" id="WP_076374489.1">
    <property type="nucleotide sequence ID" value="NZ_FTMG01000008.1"/>
</dbReference>
<protein>
    <submittedName>
        <fullName evidence="2">Uncharacterized protein</fullName>
    </submittedName>
</protein>
<dbReference type="EMBL" id="JACHCA010000002">
    <property type="protein sequence ID" value="MBB6126691.1"/>
    <property type="molecule type" value="Genomic_DNA"/>
</dbReference>
<comment type="caution">
    <text evidence="2">The sequence shown here is derived from an EMBL/GenBank/DDBJ whole genome shotgun (WGS) entry which is preliminary data.</text>
</comment>
<evidence type="ECO:0000313" key="2">
    <source>
        <dbReference type="EMBL" id="MBB6126691.1"/>
    </source>
</evidence>
<sequence>MLISSSKFPVISGSNYFKTVFITPLLFLLTIGGSFAQTVNGTMTDSSKMANLSAAAINYPMLRQAAISTDIMSGRNITAKFNGNPLFKAKTQLTRIGANFNLPIAQWGKNSVTASISYLHERTDLSQVESYNPQIPVRNSVINTTTIGFTASYMRIDTLFNHQVFYSASFTGLTDELSRVRIASEMLGISVPFTRTATTSFSVGLYYINNPTAPTHVIPVIAYWHQFETGNIQLFADFPSRVILKKQLSPKSWVSFGSELGGSQSFLALNQPFPHNAVSSTMEIKTRAGFEYLVSKKILLGINGGMSSTLSSRVFKQGDKQSDYFIKGSGGTVPYVNFSISFLPFLKTIINR</sequence>
<accession>A0A1N7BY47</accession>
<dbReference type="OrthoDB" id="924828at2"/>
<organism evidence="2 4">
    <name type="scientific">Mucilaginibacter lappiensis</name>
    <dbReference type="NCBI Taxonomy" id="354630"/>
    <lineage>
        <taxon>Bacteria</taxon>
        <taxon>Pseudomonadati</taxon>
        <taxon>Bacteroidota</taxon>
        <taxon>Sphingobacteriia</taxon>
        <taxon>Sphingobacteriales</taxon>
        <taxon>Sphingobacteriaceae</taxon>
        <taxon>Mucilaginibacter</taxon>
    </lineage>
</organism>